<dbReference type="EMBL" id="CP098502">
    <property type="protein sequence ID" value="UTI63606.1"/>
    <property type="molecule type" value="Genomic_DNA"/>
</dbReference>
<keyword evidence="3" id="KW-1185">Reference proteome</keyword>
<dbReference type="PANTHER" id="PTHR46438:SF11">
    <property type="entry name" value="LIPASE-RELATED"/>
    <property type="match status" value="1"/>
</dbReference>
<proteinExistence type="predicted"/>
<reference evidence="2 3" key="1">
    <citation type="submission" date="2022-06" db="EMBL/GenBank/DDBJ databases">
        <title>Paraconexibacter antarcticus.</title>
        <authorList>
            <person name="Kim C.S."/>
        </authorList>
    </citation>
    <scope>NUCLEOTIDE SEQUENCE [LARGE SCALE GENOMIC DNA]</scope>
    <source>
        <strain evidence="2 3">02-257</strain>
    </source>
</reference>
<dbReference type="PRINTS" id="PR00111">
    <property type="entry name" value="ABHYDROLASE"/>
</dbReference>
<accession>A0ABY5DNJ9</accession>
<name>A0ABY5DNJ9_9ACTN</name>
<dbReference type="GO" id="GO:0016787">
    <property type="term" value="F:hydrolase activity"/>
    <property type="evidence" value="ECO:0007669"/>
    <property type="project" value="UniProtKB-KW"/>
</dbReference>
<dbReference type="Proteomes" id="UP001056035">
    <property type="component" value="Chromosome"/>
</dbReference>
<feature type="domain" description="AB hydrolase-1" evidence="1">
    <location>
        <begin position="17"/>
        <end position="257"/>
    </location>
</feature>
<dbReference type="InterPro" id="IPR029058">
    <property type="entry name" value="AB_hydrolase_fold"/>
</dbReference>
<protein>
    <submittedName>
        <fullName evidence="2">Alpha/beta fold hydrolase</fullName>
    </submittedName>
</protein>
<evidence type="ECO:0000313" key="3">
    <source>
        <dbReference type="Proteomes" id="UP001056035"/>
    </source>
</evidence>
<dbReference type="Gene3D" id="3.40.50.1820">
    <property type="entry name" value="alpha/beta hydrolase"/>
    <property type="match status" value="1"/>
</dbReference>
<gene>
    <name evidence="2" type="ORF">NBH00_19960</name>
</gene>
<dbReference type="InterPro" id="IPR000073">
    <property type="entry name" value="AB_hydrolase_1"/>
</dbReference>
<dbReference type="Pfam" id="PF12697">
    <property type="entry name" value="Abhydrolase_6"/>
    <property type="match status" value="1"/>
</dbReference>
<evidence type="ECO:0000259" key="1">
    <source>
        <dbReference type="Pfam" id="PF12697"/>
    </source>
</evidence>
<organism evidence="2 3">
    <name type="scientific">Paraconexibacter antarcticus</name>
    <dbReference type="NCBI Taxonomy" id="2949664"/>
    <lineage>
        <taxon>Bacteria</taxon>
        <taxon>Bacillati</taxon>
        <taxon>Actinomycetota</taxon>
        <taxon>Thermoleophilia</taxon>
        <taxon>Solirubrobacterales</taxon>
        <taxon>Paraconexibacteraceae</taxon>
        <taxon>Paraconexibacter</taxon>
    </lineage>
</organism>
<evidence type="ECO:0000313" key="2">
    <source>
        <dbReference type="EMBL" id="UTI63606.1"/>
    </source>
</evidence>
<keyword evidence="2" id="KW-0378">Hydrolase</keyword>
<dbReference type="SUPFAM" id="SSF53474">
    <property type="entry name" value="alpha/beta-Hydrolases"/>
    <property type="match status" value="1"/>
</dbReference>
<dbReference type="RefSeq" id="WP_254570331.1">
    <property type="nucleotide sequence ID" value="NZ_CP098502.1"/>
</dbReference>
<sequence length="275" mass="29853">MNGAPSPHHRSGEGEPLVCLHGFTGTWHVWDPVLPALTAAHDVYAPTLPDHHGGPPIGRANTTVAELTDGVERMLDAQGIEAAHLVGNSLGGWLALELGRRGRALSVVALSPAGAWTEEEDLHRVVHLIREATRQGIRLGPYIGWTLNSGALRKAFLRPMMEHGERMPAATIRQMMADPKGCIGFDEILQSIHEGGFQGLDEPLDCRVRIAWGDCDRTIPFDRYGEPYRTLVPGAEFIVMEGVGHVPMFDDPALVARTILRVTAGLELAPLLDVA</sequence>
<dbReference type="PANTHER" id="PTHR46438">
    <property type="entry name" value="ALPHA/BETA-HYDROLASES SUPERFAMILY PROTEIN"/>
    <property type="match status" value="1"/>
</dbReference>